<organism evidence="1 2">
    <name type="scientific">Dispira parvispora</name>
    <dbReference type="NCBI Taxonomy" id="1520584"/>
    <lineage>
        <taxon>Eukaryota</taxon>
        <taxon>Fungi</taxon>
        <taxon>Fungi incertae sedis</taxon>
        <taxon>Zoopagomycota</taxon>
        <taxon>Kickxellomycotina</taxon>
        <taxon>Dimargaritomycetes</taxon>
        <taxon>Dimargaritales</taxon>
        <taxon>Dimargaritaceae</taxon>
        <taxon>Dispira</taxon>
    </lineage>
</organism>
<comment type="caution">
    <text evidence="1">The sequence shown here is derived from an EMBL/GenBank/DDBJ whole genome shotgun (WGS) entry which is preliminary data.</text>
</comment>
<proteinExistence type="predicted"/>
<evidence type="ECO:0000313" key="1">
    <source>
        <dbReference type="EMBL" id="KAJ1968030.1"/>
    </source>
</evidence>
<dbReference type="Proteomes" id="UP001150925">
    <property type="component" value="Unassembled WGS sequence"/>
</dbReference>
<dbReference type="EMBL" id="JANBPY010000242">
    <property type="protein sequence ID" value="KAJ1968030.1"/>
    <property type="molecule type" value="Genomic_DNA"/>
</dbReference>
<name>A0A9W8E4V7_9FUNG</name>
<dbReference type="Pfam" id="PF08695">
    <property type="entry name" value="Coa1"/>
    <property type="match status" value="1"/>
</dbReference>
<dbReference type="PANTHER" id="PTHR28523">
    <property type="entry name" value="CYTOCHROME C OXIDASE ASSEMBLY FACTOR 1"/>
    <property type="match status" value="1"/>
</dbReference>
<dbReference type="InterPro" id="IPR042432">
    <property type="entry name" value="Coa1_fungi"/>
</dbReference>
<protein>
    <submittedName>
        <fullName evidence="1">Cytochrome oxidase assembly protein 1</fullName>
    </submittedName>
</protein>
<dbReference type="OrthoDB" id="2100652at2759"/>
<evidence type="ECO:0000313" key="2">
    <source>
        <dbReference type="Proteomes" id="UP001150925"/>
    </source>
</evidence>
<dbReference type="PANTHER" id="PTHR28523:SF1">
    <property type="entry name" value="CYTOCHROME C OXIDASE ASSEMBLY FACTOR 1"/>
    <property type="match status" value="1"/>
</dbReference>
<dbReference type="AlphaFoldDB" id="A0A9W8E4V7"/>
<sequence>MLRRLIASAEPRWLVGSFPQRPQLIARAGSPIAPWLFSRIAGGAPRVGYLRNLSTTTTPSSRPLRIERPLPELKNRRALKYLLTGVALVVWVAGTALAFNYQRQCSSAVTNTLFVVRYHPEVVELLGSPITFEHGWPWISGTINQLKGRVEISFRIKGPRNAGTVFVKTYRVDKLWMDHEFSLHLDDGKIINLMGHEGASLGSAMAAEEAQAQ</sequence>
<dbReference type="GO" id="GO:0033617">
    <property type="term" value="P:mitochondrial respiratory chain complex IV assembly"/>
    <property type="evidence" value="ECO:0007669"/>
    <property type="project" value="InterPro"/>
</dbReference>
<keyword evidence="2" id="KW-1185">Reference proteome</keyword>
<dbReference type="GO" id="GO:0005743">
    <property type="term" value="C:mitochondrial inner membrane"/>
    <property type="evidence" value="ECO:0007669"/>
    <property type="project" value="TreeGrafter"/>
</dbReference>
<dbReference type="InterPro" id="IPR014807">
    <property type="entry name" value="Coa1"/>
</dbReference>
<gene>
    <name evidence="1" type="primary">COA1</name>
    <name evidence="1" type="ORF">IWQ62_001492</name>
</gene>
<reference evidence="1" key="1">
    <citation type="submission" date="2022-07" db="EMBL/GenBank/DDBJ databases">
        <title>Phylogenomic reconstructions and comparative analyses of Kickxellomycotina fungi.</title>
        <authorList>
            <person name="Reynolds N.K."/>
            <person name="Stajich J.E."/>
            <person name="Barry K."/>
            <person name="Grigoriev I.V."/>
            <person name="Crous P."/>
            <person name="Smith M.E."/>
        </authorList>
    </citation>
    <scope>NUCLEOTIDE SEQUENCE</scope>
    <source>
        <strain evidence="1">RSA 1196</strain>
    </source>
</reference>
<accession>A0A9W8E4V7</accession>